<evidence type="ECO:0000259" key="3">
    <source>
        <dbReference type="Pfam" id="PF08797"/>
    </source>
</evidence>
<accession>A0ABU8E666</accession>
<evidence type="ECO:0000256" key="1">
    <source>
        <dbReference type="ARBA" id="ARBA00022723"/>
    </source>
</evidence>
<dbReference type="Proteomes" id="UP001373496">
    <property type="component" value="Unassembled WGS sequence"/>
</dbReference>
<dbReference type="RefSeq" id="WP_225235160.1">
    <property type="nucleotide sequence ID" value="NZ_JBAPLV010000011.1"/>
</dbReference>
<keyword evidence="2" id="KW-0378">Hydrolase</keyword>
<evidence type="ECO:0000313" key="4">
    <source>
        <dbReference type="EMBL" id="MEI4279146.1"/>
    </source>
</evidence>
<sequence>MVRGAHVQHHRLMVTEKDAEGFYRPVGVLGAPTAGQYTFHYLRSAVARPGFRPFLGFSDTGRSYRSDGLFPLFAERIMDPRRPEHPMYLAALDLSGDVTPLEVLARSGGQRAGDGIMLLPIPEVAADGSTHATFLVHGMRHVPGADERVGRLCVGDALFLRPDPDNWTNARAVLVVEGDDQPLGYVPDVLLDFVHSVDDVRLSVVRVNGPEVGSRLRLLVRLEGQADPDEQPFTGDAWETVD</sequence>
<feature type="domain" description="HIRAN" evidence="3">
    <location>
        <begin position="134"/>
        <end position="188"/>
    </location>
</feature>
<name>A0ABU8E666_9ACTN</name>
<dbReference type="EMBL" id="JBAPLV010000011">
    <property type="protein sequence ID" value="MEI4279146.1"/>
    <property type="molecule type" value="Genomic_DNA"/>
</dbReference>
<evidence type="ECO:0000256" key="2">
    <source>
        <dbReference type="ARBA" id="ARBA00022801"/>
    </source>
</evidence>
<proteinExistence type="predicted"/>
<reference evidence="4 5" key="1">
    <citation type="submission" date="2024-03" db="EMBL/GenBank/DDBJ databases">
        <title>Draft genome sequence of Klenkia terrae.</title>
        <authorList>
            <person name="Duangmal K."/>
            <person name="Chantavorakit T."/>
        </authorList>
    </citation>
    <scope>NUCLEOTIDE SEQUENCE [LARGE SCALE GENOMIC DNA]</scope>
    <source>
        <strain evidence="4 5">JCM 17786</strain>
    </source>
</reference>
<gene>
    <name evidence="4" type="ORF">UXQ13_11790</name>
</gene>
<keyword evidence="5" id="KW-1185">Reference proteome</keyword>
<evidence type="ECO:0000313" key="5">
    <source>
        <dbReference type="Proteomes" id="UP001373496"/>
    </source>
</evidence>
<organism evidence="4 5">
    <name type="scientific">Klenkia terrae</name>
    <dbReference type="NCBI Taxonomy" id="1052259"/>
    <lineage>
        <taxon>Bacteria</taxon>
        <taxon>Bacillati</taxon>
        <taxon>Actinomycetota</taxon>
        <taxon>Actinomycetes</taxon>
        <taxon>Geodermatophilales</taxon>
        <taxon>Geodermatophilaceae</taxon>
        <taxon>Klenkia</taxon>
    </lineage>
</organism>
<dbReference type="InterPro" id="IPR014905">
    <property type="entry name" value="HIRAN"/>
</dbReference>
<keyword evidence="1" id="KW-0479">Metal-binding</keyword>
<dbReference type="Pfam" id="PF08797">
    <property type="entry name" value="HIRAN"/>
    <property type="match status" value="1"/>
</dbReference>
<comment type="caution">
    <text evidence="4">The sequence shown here is derived from an EMBL/GenBank/DDBJ whole genome shotgun (WGS) entry which is preliminary data.</text>
</comment>
<dbReference type="Gene3D" id="3.30.70.2330">
    <property type="match status" value="1"/>
</dbReference>
<protein>
    <submittedName>
        <fullName evidence="4">HIRAN domain-containing protein</fullName>
    </submittedName>
</protein>